<dbReference type="OrthoDB" id="284307at2"/>
<dbReference type="SUPFAM" id="SSF46785">
    <property type="entry name" value="Winged helix' DNA-binding domain"/>
    <property type="match status" value="1"/>
</dbReference>
<dbReference type="PRINTS" id="PR00035">
    <property type="entry name" value="HTHGNTR"/>
</dbReference>
<evidence type="ECO:0000259" key="4">
    <source>
        <dbReference type="PROSITE" id="PS50949"/>
    </source>
</evidence>
<keyword evidence="2" id="KW-0238">DNA-binding</keyword>
<organism evidence="5 6">
    <name type="scientific">Kumtagia ephedrae</name>
    <dbReference type="NCBI Taxonomy" id="2116701"/>
    <lineage>
        <taxon>Bacteria</taxon>
        <taxon>Pseudomonadati</taxon>
        <taxon>Pseudomonadota</taxon>
        <taxon>Alphaproteobacteria</taxon>
        <taxon>Hyphomicrobiales</taxon>
        <taxon>Phyllobacteriaceae</taxon>
        <taxon>Kumtagia</taxon>
    </lineage>
</organism>
<proteinExistence type="predicted"/>
<keyword evidence="6" id="KW-1185">Reference proteome</keyword>
<gene>
    <name evidence="5" type="ORF">C7I84_23080</name>
</gene>
<dbReference type="Pfam" id="PF07729">
    <property type="entry name" value="FCD"/>
    <property type="match status" value="1"/>
</dbReference>
<dbReference type="GO" id="GO:0003700">
    <property type="term" value="F:DNA-binding transcription factor activity"/>
    <property type="evidence" value="ECO:0007669"/>
    <property type="project" value="InterPro"/>
</dbReference>
<evidence type="ECO:0000313" key="6">
    <source>
        <dbReference type="Proteomes" id="UP000241229"/>
    </source>
</evidence>
<dbReference type="Pfam" id="PF00392">
    <property type="entry name" value="GntR"/>
    <property type="match status" value="1"/>
</dbReference>
<accession>A0A2P7RZ55</accession>
<dbReference type="RefSeq" id="WP_106774578.1">
    <property type="nucleotide sequence ID" value="NZ_PXYK01000027.1"/>
</dbReference>
<dbReference type="InterPro" id="IPR036388">
    <property type="entry name" value="WH-like_DNA-bd_sf"/>
</dbReference>
<evidence type="ECO:0000256" key="2">
    <source>
        <dbReference type="ARBA" id="ARBA00023125"/>
    </source>
</evidence>
<dbReference type="Proteomes" id="UP000241229">
    <property type="component" value="Unassembled WGS sequence"/>
</dbReference>
<evidence type="ECO:0000256" key="3">
    <source>
        <dbReference type="ARBA" id="ARBA00023163"/>
    </source>
</evidence>
<dbReference type="InterPro" id="IPR008920">
    <property type="entry name" value="TF_FadR/GntR_C"/>
</dbReference>
<feature type="domain" description="HTH gntR-type" evidence="4">
    <location>
        <begin position="5"/>
        <end position="73"/>
    </location>
</feature>
<dbReference type="CDD" id="cd07377">
    <property type="entry name" value="WHTH_GntR"/>
    <property type="match status" value="1"/>
</dbReference>
<dbReference type="SMART" id="SM00345">
    <property type="entry name" value="HTH_GNTR"/>
    <property type="match status" value="1"/>
</dbReference>
<dbReference type="InterPro" id="IPR011711">
    <property type="entry name" value="GntR_C"/>
</dbReference>
<dbReference type="GO" id="GO:0003677">
    <property type="term" value="F:DNA binding"/>
    <property type="evidence" value="ECO:0007669"/>
    <property type="project" value="UniProtKB-KW"/>
</dbReference>
<keyword evidence="1" id="KW-0805">Transcription regulation</keyword>
<dbReference type="SMART" id="SM00895">
    <property type="entry name" value="FCD"/>
    <property type="match status" value="1"/>
</dbReference>
<dbReference type="AlphaFoldDB" id="A0A2P7RZ55"/>
<evidence type="ECO:0000313" key="5">
    <source>
        <dbReference type="EMBL" id="PSJ55528.1"/>
    </source>
</evidence>
<dbReference type="InterPro" id="IPR036390">
    <property type="entry name" value="WH_DNA-bd_sf"/>
</dbReference>
<dbReference type="SUPFAM" id="SSF48008">
    <property type="entry name" value="GntR ligand-binding domain-like"/>
    <property type="match status" value="1"/>
</dbReference>
<dbReference type="InterPro" id="IPR000524">
    <property type="entry name" value="Tscrpt_reg_HTH_GntR"/>
</dbReference>
<dbReference type="Gene3D" id="1.10.10.10">
    <property type="entry name" value="Winged helix-like DNA-binding domain superfamily/Winged helix DNA-binding domain"/>
    <property type="match status" value="1"/>
</dbReference>
<evidence type="ECO:0000256" key="1">
    <source>
        <dbReference type="ARBA" id="ARBA00023015"/>
    </source>
</evidence>
<dbReference type="Gene3D" id="1.20.120.530">
    <property type="entry name" value="GntR ligand-binding domain-like"/>
    <property type="match status" value="1"/>
</dbReference>
<sequence>METIGNGGHAALVQLQAYLAQMEPAGETRLPPERELCETLGVSRGDLRKALAVLEKDGRIWRHVGKGTFVGSGPVEETIGISDIAQRTNPRDVMRARLIVESEIAREAALHATLDDIAAMRQSLAQTREAATWRQYENIDNLLHRQIAQASGNTVLLGLFDVLNAVRRTVVWGRLRADGARPPADHHSFADHEKIVDAIAERDLAGAAAAMRLHLQQVERRLIPVREAAE</sequence>
<comment type="caution">
    <text evidence="5">The sequence shown here is derived from an EMBL/GenBank/DDBJ whole genome shotgun (WGS) entry which is preliminary data.</text>
</comment>
<protein>
    <submittedName>
        <fullName evidence="5">GntR family transcriptional regulator</fullName>
    </submittedName>
</protein>
<name>A0A2P7RZ55_9HYPH</name>
<keyword evidence="3" id="KW-0804">Transcription</keyword>
<reference evidence="5 6" key="1">
    <citation type="submission" date="2018-03" db="EMBL/GenBank/DDBJ databases">
        <title>The draft genome of Mesorhizobium sp. 6GN-30.</title>
        <authorList>
            <person name="Liu L."/>
            <person name="Li L."/>
            <person name="Wang T."/>
            <person name="Zhang X."/>
            <person name="Liang L."/>
        </authorList>
    </citation>
    <scope>NUCLEOTIDE SEQUENCE [LARGE SCALE GENOMIC DNA]</scope>
    <source>
        <strain evidence="5 6">6GN30</strain>
    </source>
</reference>
<dbReference type="EMBL" id="PXYK01000027">
    <property type="protein sequence ID" value="PSJ55528.1"/>
    <property type="molecule type" value="Genomic_DNA"/>
</dbReference>
<dbReference type="PANTHER" id="PTHR43537:SF5">
    <property type="entry name" value="UXU OPERON TRANSCRIPTIONAL REGULATOR"/>
    <property type="match status" value="1"/>
</dbReference>
<dbReference type="PANTHER" id="PTHR43537">
    <property type="entry name" value="TRANSCRIPTIONAL REGULATOR, GNTR FAMILY"/>
    <property type="match status" value="1"/>
</dbReference>
<dbReference type="PROSITE" id="PS50949">
    <property type="entry name" value="HTH_GNTR"/>
    <property type="match status" value="1"/>
</dbReference>